<feature type="transmembrane region" description="Helical" evidence="11">
    <location>
        <begin position="150"/>
        <end position="167"/>
    </location>
</feature>
<dbReference type="UniPathway" id="UPA00094"/>
<feature type="transmembrane region" description="Helical" evidence="11">
    <location>
        <begin position="43"/>
        <end position="62"/>
    </location>
</feature>
<dbReference type="GO" id="GO:0009922">
    <property type="term" value="F:fatty acid elongase activity"/>
    <property type="evidence" value="ECO:0007669"/>
    <property type="project" value="UniProtKB-EC"/>
</dbReference>
<keyword evidence="6 11" id="KW-0276">Fatty acid metabolism</keyword>
<dbReference type="InterPro" id="IPR030457">
    <property type="entry name" value="ELO_CS"/>
</dbReference>
<evidence type="ECO:0000256" key="7">
    <source>
        <dbReference type="ARBA" id="ARBA00022989"/>
    </source>
</evidence>
<evidence type="ECO:0000256" key="1">
    <source>
        <dbReference type="ARBA" id="ARBA00004141"/>
    </source>
</evidence>
<evidence type="ECO:0000256" key="4">
    <source>
        <dbReference type="ARBA" id="ARBA00022679"/>
    </source>
</evidence>
<dbReference type="OrthoDB" id="10259681at2759"/>
<keyword evidence="8 11" id="KW-0443">Lipid metabolism</keyword>
<evidence type="ECO:0000256" key="9">
    <source>
        <dbReference type="ARBA" id="ARBA00023136"/>
    </source>
</evidence>
<feature type="transmembrane region" description="Helical" evidence="11">
    <location>
        <begin position="74"/>
        <end position="93"/>
    </location>
</feature>
<keyword evidence="9 11" id="KW-0472">Membrane</keyword>
<reference evidence="14" key="1">
    <citation type="submission" date="2017-02" db="UniProtKB">
        <authorList>
            <consortium name="WormBaseParasite"/>
        </authorList>
    </citation>
    <scope>IDENTIFICATION</scope>
</reference>
<feature type="transmembrane region" description="Helical" evidence="11">
    <location>
        <begin position="173"/>
        <end position="193"/>
    </location>
</feature>
<feature type="transmembrane region" description="Helical" evidence="11">
    <location>
        <begin position="245"/>
        <end position="264"/>
    </location>
</feature>
<feature type="transmembrane region" description="Helical" evidence="11">
    <location>
        <begin position="122"/>
        <end position="143"/>
    </location>
</feature>
<dbReference type="EC" id="2.3.1.199" evidence="11"/>
<protein>
    <recommendedName>
        <fullName evidence="11">Elongation of very long chain fatty acids protein</fullName>
        <ecNumber evidence="11">2.3.1.199</ecNumber>
    </recommendedName>
    <alternativeName>
        <fullName evidence="11">Very-long-chain 3-oxoacyl-CoA synthase</fullName>
    </alternativeName>
</protein>
<dbReference type="PROSITE" id="PS01188">
    <property type="entry name" value="ELO"/>
    <property type="match status" value="1"/>
</dbReference>
<evidence type="ECO:0000256" key="10">
    <source>
        <dbReference type="ARBA" id="ARBA00023160"/>
    </source>
</evidence>
<dbReference type="PANTHER" id="PTHR11157:SF26">
    <property type="entry name" value="ELONGATION OF LONG CHAIN FATTY ACIDS PROTEIN 1"/>
    <property type="match status" value="1"/>
</dbReference>
<comment type="catalytic activity">
    <reaction evidence="11">
        <text>a very-long-chain acyl-CoA + malonyl-CoA + H(+) = a very-long-chain 3-oxoacyl-CoA + CO2 + CoA</text>
        <dbReference type="Rhea" id="RHEA:32727"/>
        <dbReference type="ChEBI" id="CHEBI:15378"/>
        <dbReference type="ChEBI" id="CHEBI:16526"/>
        <dbReference type="ChEBI" id="CHEBI:57287"/>
        <dbReference type="ChEBI" id="CHEBI:57384"/>
        <dbReference type="ChEBI" id="CHEBI:90725"/>
        <dbReference type="ChEBI" id="CHEBI:90736"/>
        <dbReference type="EC" id="2.3.1.199"/>
    </reaction>
</comment>
<dbReference type="WBParaSite" id="ASIM_0001205401-mRNA-1">
    <property type="protein sequence ID" value="ASIM_0001205401-mRNA-1"/>
    <property type="gene ID" value="ASIM_0001205401"/>
</dbReference>
<evidence type="ECO:0000256" key="8">
    <source>
        <dbReference type="ARBA" id="ARBA00023098"/>
    </source>
</evidence>
<evidence type="ECO:0000256" key="6">
    <source>
        <dbReference type="ARBA" id="ARBA00022832"/>
    </source>
</evidence>
<dbReference type="GO" id="GO:0034626">
    <property type="term" value="P:fatty acid elongation, polyunsaturated fatty acid"/>
    <property type="evidence" value="ECO:0007669"/>
    <property type="project" value="TreeGrafter"/>
</dbReference>
<gene>
    <name evidence="12" type="ORF">ASIM_LOCUS11520</name>
</gene>
<keyword evidence="10 11" id="KW-0275">Fatty acid biosynthesis</keyword>
<dbReference type="InterPro" id="IPR002076">
    <property type="entry name" value="ELO_fam"/>
</dbReference>
<evidence type="ECO:0000256" key="5">
    <source>
        <dbReference type="ARBA" id="ARBA00022692"/>
    </source>
</evidence>
<dbReference type="PANTHER" id="PTHR11157">
    <property type="entry name" value="FATTY ACID ACYL TRANSFERASE-RELATED"/>
    <property type="match status" value="1"/>
</dbReference>
<comment type="subcellular location">
    <subcellularLocation>
        <location evidence="1">Membrane</location>
        <topology evidence="1">Multi-pass membrane protein</topology>
    </subcellularLocation>
</comment>
<keyword evidence="5 11" id="KW-0812">Transmembrane</keyword>
<feature type="transmembrane region" description="Helical" evidence="11">
    <location>
        <begin position="214"/>
        <end position="233"/>
    </location>
</feature>
<evidence type="ECO:0000256" key="2">
    <source>
        <dbReference type="ARBA" id="ARBA00005194"/>
    </source>
</evidence>
<dbReference type="Pfam" id="PF01151">
    <property type="entry name" value="ELO"/>
    <property type="match status" value="1"/>
</dbReference>
<comment type="similarity">
    <text evidence="11">Belongs to the ELO family.</text>
</comment>
<name>A0A0M3JV20_ANISI</name>
<organism evidence="14">
    <name type="scientific">Anisakis simplex</name>
    <name type="common">Herring worm</name>
    <dbReference type="NCBI Taxonomy" id="6269"/>
    <lineage>
        <taxon>Eukaryota</taxon>
        <taxon>Metazoa</taxon>
        <taxon>Ecdysozoa</taxon>
        <taxon>Nematoda</taxon>
        <taxon>Chromadorea</taxon>
        <taxon>Rhabditida</taxon>
        <taxon>Spirurina</taxon>
        <taxon>Ascaridomorpha</taxon>
        <taxon>Ascaridoidea</taxon>
        <taxon>Anisakidae</taxon>
        <taxon>Anisakis</taxon>
        <taxon>Anisakis simplex complex</taxon>
    </lineage>
</organism>
<evidence type="ECO:0000313" key="13">
    <source>
        <dbReference type="Proteomes" id="UP000267096"/>
    </source>
</evidence>
<accession>A0A0M3JV20</accession>
<dbReference type="AlphaFoldDB" id="A0A0M3JV20"/>
<dbReference type="GO" id="GO:0030148">
    <property type="term" value="P:sphingolipid biosynthetic process"/>
    <property type="evidence" value="ECO:0007669"/>
    <property type="project" value="TreeGrafter"/>
</dbReference>
<comment type="pathway">
    <text evidence="2">Lipid metabolism; fatty acid biosynthesis.</text>
</comment>
<keyword evidence="4 11" id="KW-0808">Transferase</keyword>
<evidence type="ECO:0000313" key="12">
    <source>
        <dbReference type="EMBL" id="VDK45249.1"/>
    </source>
</evidence>
<sequence length="286" mass="33433">MSLTAEQVLVPPKFDMERLISIIRAPEFPEQASKDWVTDHQLFVLQVCVLYVVVIFGTKYFMKNRQPFELFFPLNVWNAFLAAFSIAGTLMLLPEFFSTIQTKGFQNSYCKRYNFTSGTNGFWGWMFILSKVFEMGDTVFLVLRKKPLMFVHWYHHILTLIYAFYSYPTTPGFNRWGVNLNFFVHAFMYSYYFTRSLKIRVPGVVAEFITTLQILQFAISLGILLHLGVLIYIQNVECDFDSHIFALALFMDGTYLILFINFFLRSYVIGGGKSKYRCERSAKKQN</sequence>
<evidence type="ECO:0000256" key="3">
    <source>
        <dbReference type="ARBA" id="ARBA00022516"/>
    </source>
</evidence>
<reference evidence="12 13" key="2">
    <citation type="submission" date="2018-11" db="EMBL/GenBank/DDBJ databases">
        <authorList>
            <consortium name="Pathogen Informatics"/>
        </authorList>
    </citation>
    <scope>NUCLEOTIDE SEQUENCE [LARGE SCALE GENOMIC DNA]</scope>
</reference>
<proteinExistence type="inferred from homology"/>
<dbReference type="GO" id="GO:0005789">
    <property type="term" value="C:endoplasmic reticulum membrane"/>
    <property type="evidence" value="ECO:0007669"/>
    <property type="project" value="TreeGrafter"/>
</dbReference>
<dbReference type="GO" id="GO:0042761">
    <property type="term" value="P:very long-chain fatty acid biosynthetic process"/>
    <property type="evidence" value="ECO:0007669"/>
    <property type="project" value="TreeGrafter"/>
</dbReference>
<evidence type="ECO:0000313" key="14">
    <source>
        <dbReference type="WBParaSite" id="ASIM_0001205401-mRNA-1"/>
    </source>
</evidence>
<keyword evidence="3 11" id="KW-0444">Lipid biosynthesis</keyword>
<dbReference type="EMBL" id="UYRR01031078">
    <property type="protein sequence ID" value="VDK45249.1"/>
    <property type="molecule type" value="Genomic_DNA"/>
</dbReference>
<keyword evidence="7 11" id="KW-1133">Transmembrane helix</keyword>
<keyword evidence="13" id="KW-1185">Reference proteome</keyword>
<evidence type="ECO:0000256" key="11">
    <source>
        <dbReference type="RuleBase" id="RU361115"/>
    </source>
</evidence>
<dbReference type="Proteomes" id="UP000267096">
    <property type="component" value="Unassembled WGS sequence"/>
</dbReference>
<dbReference type="GO" id="GO:0019367">
    <property type="term" value="P:fatty acid elongation, saturated fatty acid"/>
    <property type="evidence" value="ECO:0007669"/>
    <property type="project" value="TreeGrafter"/>
</dbReference>
<dbReference type="GO" id="GO:0034625">
    <property type="term" value="P:fatty acid elongation, monounsaturated fatty acid"/>
    <property type="evidence" value="ECO:0007669"/>
    <property type="project" value="TreeGrafter"/>
</dbReference>